<organism evidence="2 3">
    <name type="scientific">Protopolystoma xenopodis</name>
    <dbReference type="NCBI Taxonomy" id="117903"/>
    <lineage>
        <taxon>Eukaryota</taxon>
        <taxon>Metazoa</taxon>
        <taxon>Spiralia</taxon>
        <taxon>Lophotrochozoa</taxon>
        <taxon>Platyhelminthes</taxon>
        <taxon>Monogenea</taxon>
        <taxon>Polyopisthocotylea</taxon>
        <taxon>Polystomatidea</taxon>
        <taxon>Polystomatidae</taxon>
        <taxon>Protopolystoma</taxon>
    </lineage>
</organism>
<feature type="region of interest" description="Disordered" evidence="1">
    <location>
        <begin position="61"/>
        <end position="122"/>
    </location>
</feature>
<protein>
    <submittedName>
        <fullName evidence="2">Uncharacterized protein</fullName>
    </submittedName>
</protein>
<feature type="compositionally biased region" description="Basic and acidic residues" evidence="1">
    <location>
        <begin position="106"/>
        <end position="116"/>
    </location>
</feature>
<dbReference type="AlphaFoldDB" id="A0A3S5CP79"/>
<gene>
    <name evidence="2" type="ORF">PXEA_LOCUS18590</name>
</gene>
<accession>A0A3S5CP79</accession>
<feature type="non-terminal residue" evidence="2">
    <location>
        <position position="122"/>
    </location>
</feature>
<feature type="compositionally biased region" description="Low complexity" evidence="1">
    <location>
        <begin position="81"/>
        <end position="102"/>
    </location>
</feature>
<evidence type="ECO:0000313" key="2">
    <source>
        <dbReference type="EMBL" id="VEL25150.1"/>
    </source>
</evidence>
<dbReference type="Proteomes" id="UP000784294">
    <property type="component" value="Unassembled WGS sequence"/>
</dbReference>
<evidence type="ECO:0000313" key="3">
    <source>
        <dbReference type="Proteomes" id="UP000784294"/>
    </source>
</evidence>
<sequence>MKGEKRVSLVEKRNKWPCGTELTAFCEDQRMPLPNEAHVVTHSMKTEREASAALELSVKSTGLDRLPMPDQLGRGMARVNAPPTASASASAAPAATGAIRPASRPENAETGRRIDASARLLR</sequence>
<dbReference type="EMBL" id="CAAALY010071985">
    <property type="protein sequence ID" value="VEL25150.1"/>
    <property type="molecule type" value="Genomic_DNA"/>
</dbReference>
<evidence type="ECO:0000256" key="1">
    <source>
        <dbReference type="SAM" id="MobiDB-lite"/>
    </source>
</evidence>
<proteinExistence type="predicted"/>
<keyword evidence="3" id="KW-1185">Reference proteome</keyword>
<reference evidence="2" key="1">
    <citation type="submission" date="2018-11" db="EMBL/GenBank/DDBJ databases">
        <authorList>
            <consortium name="Pathogen Informatics"/>
        </authorList>
    </citation>
    <scope>NUCLEOTIDE SEQUENCE</scope>
</reference>
<name>A0A3S5CP79_9PLAT</name>
<comment type="caution">
    <text evidence="2">The sequence shown here is derived from an EMBL/GenBank/DDBJ whole genome shotgun (WGS) entry which is preliminary data.</text>
</comment>